<dbReference type="InterPro" id="IPR022267">
    <property type="entry name" value="Asp2"/>
</dbReference>
<dbReference type="Pfam" id="PF16929">
    <property type="entry name" value="Asp2"/>
    <property type="match status" value="1"/>
</dbReference>
<feature type="non-terminal residue" evidence="1">
    <location>
        <position position="213"/>
    </location>
</feature>
<dbReference type="AlphaFoldDB" id="A0A7Z1SAB7"/>
<dbReference type="GO" id="GO:0015031">
    <property type="term" value="P:protein transport"/>
    <property type="evidence" value="ECO:0007669"/>
    <property type="project" value="InterPro"/>
</dbReference>
<protein>
    <submittedName>
        <fullName evidence="1">Accessory Sec system protein Asp2</fullName>
    </submittedName>
</protein>
<dbReference type="EMBL" id="PGWZ01000573">
    <property type="protein sequence ID" value="PPJ69684.1"/>
    <property type="molecule type" value="Genomic_DNA"/>
</dbReference>
<organism evidence="1 2">
    <name type="scientific">Staphylococcus aureus</name>
    <dbReference type="NCBI Taxonomy" id="1280"/>
    <lineage>
        <taxon>Bacteria</taxon>
        <taxon>Bacillati</taxon>
        <taxon>Bacillota</taxon>
        <taxon>Bacilli</taxon>
        <taxon>Bacillales</taxon>
        <taxon>Staphylococcaceae</taxon>
        <taxon>Staphylococcus</taxon>
    </lineage>
</organism>
<dbReference type="RefSeq" id="WP_154700727.1">
    <property type="nucleotide sequence ID" value="NZ_PGWZ01000573.1"/>
</dbReference>
<evidence type="ECO:0000313" key="1">
    <source>
        <dbReference type="EMBL" id="PPJ69684.1"/>
    </source>
</evidence>
<sequence>EFIHYFHPGDLKPPLNVYFSGYRTAEGFEGYFMMKRMNAPFILIADPRIEGGAFYLGSENYEQAIRKVIQNALDYLGFANNQLILSGLSMGSFGALYYATKLNPAAVIVGKPLINLGTIANNMKLVRPNDFGTSLDILRLNQNGITNKDVVQLDNHFWKQIQHSDLSMTTFAIAYMEHDDYDKYAFQDLLPVLTKQHARVISKRIPGRHNDDS</sequence>
<dbReference type="SUPFAM" id="SSF53474">
    <property type="entry name" value="alpha/beta-Hydrolases"/>
    <property type="match status" value="1"/>
</dbReference>
<proteinExistence type="predicted"/>
<comment type="caution">
    <text evidence="1">The sequence shown here is derived from an EMBL/GenBank/DDBJ whole genome shotgun (WGS) entry which is preliminary data.</text>
</comment>
<gene>
    <name evidence="1" type="primary">asp2</name>
    <name evidence="1" type="ORF">CV021_15300</name>
</gene>
<dbReference type="InterPro" id="IPR029058">
    <property type="entry name" value="AB_hydrolase_fold"/>
</dbReference>
<reference evidence="1 2" key="1">
    <citation type="submission" date="2017-11" db="EMBL/GenBank/DDBJ databases">
        <authorList>
            <person name="Founou R.C."/>
            <person name="Founou L."/>
            <person name="Allam M."/>
            <person name="Ismail A."/>
            <person name="Essack S.Y."/>
        </authorList>
    </citation>
    <scope>NUCLEOTIDE SEQUENCE [LARGE SCALE GENOMIC DNA]</scope>
    <source>
        <strain evidence="1 2">G703N2B1</strain>
    </source>
</reference>
<dbReference type="Proteomes" id="UP000238775">
    <property type="component" value="Unassembled WGS sequence"/>
</dbReference>
<evidence type="ECO:0000313" key="2">
    <source>
        <dbReference type="Proteomes" id="UP000238775"/>
    </source>
</evidence>
<feature type="non-terminal residue" evidence="1">
    <location>
        <position position="1"/>
    </location>
</feature>
<name>A0A7Z1SAB7_STAAU</name>
<accession>A0A7Z1SAB7</accession>
<dbReference type="Gene3D" id="3.40.50.1820">
    <property type="entry name" value="alpha/beta hydrolase"/>
    <property type="match status" value="1"/>
</dbReference>
<dbReference type="NCBIfam" id="TIGR03712">
    <property type="entry name" value="acc_sec_asp2"/>
    <property type="match status" value="1"/>
</dbReference>